<dbReference type="AlphaFoldDB" id="A0A345PAB4"/>
<dbReference type="OrthoDB" id="7017274at2"/>
<accession>A0A345PAB4</accession>
<dbReference type="InterPro" id="IPR018748">
    <property type="entry name" value="DUF2300_secreted"/>
</dbReference>
<protein>
    <submittedName>
        <fullName evidence="3">DUF2300 domain-containing protein</fullName>
    </submittedName>
</protein>
<evidence type="ECO:0000259" key="1">
    <source>
        <dbReference type="Pfam" id="PF08486"/>
    </source>
</evidence>
<dbReference type="EMBL" id="CP031222">
    <property type="protein sequence ID" value="AXI04223.1"/>
    <property type="molecule type" value="Genomic_DNA"/>
</dbReference>
<evidence type="ECO:0000313" key="4">
    <source>
        <dbReference type="Proteomes" id="UP000253940"/>
    </source>
</evidence>
<evidence type="ECO:0000313" key="3">
    <source>
        <dbReference type="EMBL" id="AXI04223.1"/>
    </source>
</evidence>
<organism evidence="3 4">
    <name type="scientific">Aquirhabdus parva</name>
    <dbReference type="NCBI Taxonomy" id="2283318"/>
    <lineage>
        <taxon>Bacteria</taxon>
        <taxon>Pseudomonadati</taxon>
        <taxon>Pseudomonadota</taxon>
        <taxon>Gammaproteobacteria</taxon>
        <taxon>Moraxellales</taxon>
        <taxon>Moraxellaceae</taxon>
        <taxon>Aquirhabdus</taxon>
    </lineage>
</organism>
<feature type="domain" description="Sporulation stage II protein D amidase enhancer LytB N-terminal" evidence="1">
    <location>
        <begin position="326"/>
        <end position="409"/>
    </location>
</feature>
<dbReference type="KEGG" id="mbah:HYN46_16095"/>
<keyword evidence="4" id="KW-1185">Reference proteome</keyword>
<dbReference type="Pfam" id="PF08486">
    <property type="entry name" value="SpoIID"/>
    <property type="match status" value="1"/>
</dbReference>
<evidence type="ECO:0000259" key="2">
    <source>
        <dbReference type="Pfam" id="PF10062"/>
    </source>
</evidence>
<sequence length="580" mass="65587">MMRWQRWYGVAFGMVGVMLQSHVYANTSLNSANQGWIVSQQTPNHPTWLLGDAKQMPARVPLGSLWKLWVYTYSVDQHVADRPYACHAGTQAATGDEYCCTHDESISRDVALLRSCGAYFQPQRLQIQAKDWQRYWQQQAPDVPWLQDLSRVQPQTQVPVTDILNALNRVPPKVMSLTREALLGRMLQPQWSDVLPVLGGGYRFKTYTWAHPTLAGGYFGGAAGWLADGTAFWLGATGGSHRVVQRLSPLLAERLPPAIIPRDDQCVSVHYFKRYPIAQISRVDDLKTVVSSGHLRGDYRVLFANQQSLVIRSQGELSVQKPANQPVQIIGRLGLQDYLARVVDREGSADITQAARALSIAARSYLLQNAEFHQGCLQIDDDSRYQRVSPNPATANAQRIVAFTEGLSLTGSPIRYHQTKAEEGLLSWQNAVKQAQQGSNYLYILKQAFPKASWQLATDGKQCQPILEAEQYLQRNLVKVQQRMASIDGFEALKSVNVCRLDYGNPYADQQSLNIYVRDWRSQNDRVTLWHEYLHLALRFHPRGQDETWIEQQARQLTDDLGLSSFTSTPSTLRKIRHAQ</sequence>
<gene>
    <name evidence="3" type="ORF">HYN46_16095</name>
</gene>
<dbReference type="RefSeq" id="WP_114900331.1">
    <property type="nucleotide sequence ID" value="NZ_CP031222.1"/>
</dbReference>
<feature type="domain" description="DUF2300" evidence="2">
    <location>
        <begin position="426"/>
        <end position="542"/>
    </location>
</feature>
<reference evidence="3 4" key="1">
    <citation type="submission" date="2018-07" db="EMBL/GenBank/DDBJ databases">
        <title>Genome sequencing of Moraxellaceae gen. HYN0046.</title>
        <authorList>
            <person name="Kim M."/>
            <person name="Yi H."/>
        </authorList>
    </citation>
    <scope>NUCLEOTIDE SEQUENCE [LARGE SCALE GENOMIC DNA]</scope>
    <source>
        <strain evidence="3 4">HYN0046</strain>
    </source>
</reference>
<proteinExistence type="predicted"/>
<dbReference type="Proteomes" id="UP000253940">
    <property type="component" value="Chromosome"/>
</dbReference>
<name>A0A345PAB4_9GAMM</name>
<dbReference type="Pfam" id="PF10062">
    <property type="entry name" value="DUF2300"/>
    <property type="match status" value="2"/>
</dbReference>
<dbReference type="InterPro" id="IPR013693">
    <property type="entry name" value="SpoIID/LytB_N"/>
</dbReference>
<feature type="domain" description="DUF2300" evidence="2">
    <location>
        <begin position="97"/>
        <end position="200"/>
    </location>
</feature>